<dbReference type="Proteomes" id="UP000014139">
    <property type="component" value="Unassembled WGS sequence"/>
</dbReference>
<evidence type="ECO:0000313" key="1">
    <source>
        <dbReference type="EMBL" id="EOD69916.1"/>
    </source>
</evidence>
<keyword evidence="2" id="KW-1185">Reference proteome</keyword>
<dbReference type="RefSeq" id="WP_003058617.1">
    <property type="nucleotide sequence ID" value="NZ_AOUO01000035.1"/>
</dbReference>
<dbReference type="EMBL" id="AOUO01000035">
    <property type="protein sequence ID" value="EOD69916.1"/>
    <property type="molecule type" value="Genomic_DNA"/>
</dbReference>
<proteinExistence type="predicted"/>
<accession>R1IBL5</accession>
<sequence>MGTAESAAHNSTVVFPAPLMSTIGELGTFLAREAAAATTSNGEAAVRGDGPGRL</sequence>
<name>R1IBL5_9PSEU</name>
<dbReference type="PATRIC" id="fig|1292037.4.peg.717"/>
<evidence type="ECO:0000313" key="2">
    <source>
        <dbReference type="Proteomes" id="UP000014139"/>
    </source>
</evidence>
<dbReference type="AlphaFoldDB" id="R1IBL5"/>
<reference evidence="1 2" key="1">
    <citation type="submission" date="2013-02" db="EMBL/GenBank/DDBJ databases">
        <title>Draft genome sequence of Amycolatopsis vancoresmycina strain DSM 44592T.</title>
        <authorList>
            <person name="Kumar S."/>
            <person name="Kaur N."/>
            <person name="Kaur C."/>
            <person name="Raghava G.P.S."/>
            <person name="Mayilraj S."/>
        </authorList>
    </citation>
    <scope>NUCLEOTIDE SEQUENCE [LARGE SCALE GENOMIC DNA]</scope>
    <source>
        <strain evidence="1 2">DSM 44592</strain>
    </source>
</reference>
<gene>
    <name evidence="1" type="ORF">H480_03643</name>
</gene>
<protein>
    <submittedName>
        <fullName evidence="1">Band 7 domain-containing protein</fullName>
    </submittedName>
</protein>
<organism evidence="1 2">
    <name type="scientific">Amycolatopsis vancoresmycina DSM 44592</name>
    <dbReference type="NCBI Taxonomy" id="1292037"/>
    <lineage>
        <taxon>Bacteria</taxon>
        <taxon>Bacillati</taxon>
        <taxon>Actinomycetota</taxon>
        <taxon>Actinomycetes</taxon>
        <taxon>Pseudonocardiales</taxon>
        <taxon>Pseudonocardiaceae</taxon>
        <taxon>Amycolatopsis</taxon>
    </lineage>
</organism>
<comment type="caution">
    <text evidence="1">The sequence shown here is derived from an EMBL/GenBank/DDBJ whole genome shotgun (WGS) entry which is preliminary data.</text>
</comment>